<feature type="region of interest" description="Disordered" evidence="1">
    <location>
        <begin position="24"/>
        <end position="44"/>
    </location>
</feature>
<evidence type="ECO:0000313" key="3">
    <source>
        <dbReference type="Proteomes" id="UP000647017"/>
    </source>
</evidence>
<proteinExistence type="predicted"/>
<organism evidence="2 3">
    <name type="scientific">Micromonospora andamanensis</name>
    <dbReference type="NCBI Taxonomy" id="1287068"/>
    <lineage>
        <taxon>Bacteria</taxon>
        <taxon>Bacillati</taxon>
        <taxon>Actinomycetota</taxon>
        <taxon>Actinomycetes</taxon>
        <taxon>Micromonosporales</taxon>
        <taxon>Micromonosporaceae</taxon>
        <taxon>Micromonospora</taxon>
    </lineage>
</organism>
<protein>
    <submittedName>
        <fullName evidence="2">Uncharacterized protein</fullName>
    </submittedName>
</protein>
<sequence length="117" mass="12778">MTTLRRWRFGDLVLELRAVFRLSGGRDDSRRHPDGEQRTVTTSVGQGRQCLQVNGGQQNLRDAHRPKDRLVRAFGIPDPALTDLDSDRALVGSGNGGRGGPARVIASLLPNCSQFKG</sequence>
<name>A0ABQ4I5C5_9ACTN</name>
<feature type="compositionally biased region" description="Basic and acidic residues" evidence="1">
    <location>
        <begin position="24"/>
        <end position="37"/>
    </location>
</feature>
<gene>
    <name evidence="2" type="ORF">Van01_63200</name>
</gene>
<comment type="caution">
    <text evidence="2">The sequence shown here is derived from an EMBL/GenBank/DDBJ whole genome shotgun (WGS) entry which is preliminary data.</text>
</comment>
<dbReference type="Proteomes" id="UP000647017">
    <property type="component" value="Unassembled WGS sequence"/>
</dbReference>
<evidence type="ECO:0000313" key="2">
    <source>
        <dbReference type="EMBL" id="GIJ13106.1"/>
    </source>
</evidence>
<evidence type="ECO:0000256" key="1">
    <source>
        <dbReference type="SAM" id="MobiDB-lite"/>
    </source>
</evidence>
<reference evidence="2 3" key="1">
    <citation type="submission" date="2021-01" db="EMBL/GenBank/DDBJ databases">
        <title>Whole genome shotgun sequence of Verrucosispora andamanensis NBRC 109075.</title>
        <authorList>
            <person name="Komaki H."/>
            <person name="Tamura T."/>
        </authorList>
    </citation>
    <scope>NUCLEOTIDE SEQUENCE [LARGE SCALE GENOMIC DNA]</scope>
    <source>
        <strain evidence="2 3">NBRC 109075</strain>
    </source>
</reference>
<accession>A0ABQ4I5C5</accession>
<keyword evidence="3" id="KW-1185">Reference proteome</keyword>
<dbReference type="EMBL" id="BOOZ01000079">
    <property type="protein sequence ID" value="GIJ13106.1"/>
    <property type="molecule type" value="Genomic_DNA"/>
</dbReference>